<dbReference type="PANTHER" id="PTHR47649">
    <property type="entry name" value="RIBONUCLEASE D"/>
    <property type="match status" value="1"/>
</dbReference>
<keyword evidence="9" id="KW-1185">Reference proteome</keyword>
<dbReference type="EMBL" id="JAZDRO010000004">
    <property type="protein sequence ID" value="MEE2567210.1"/>
    <property type="molecule type" value="Genomic_DNA"/>
</dbReference>
<dbReference type="EC" id="3.1.13.5" evidence="6"/>
<comment type="subcellular location">
    <subcellularLocation>
        <location evidence="6">Cytoplasm</location>
    </subcellularLocation>
</comment>
<evidence type="ECO:0000313" key="9">
    <source>
        <dbReference type="Proteomes" id="UP001310692"/>
    </source>
</evidence>
<evidence type="ECO:0000256" key="4">
    <source>
        <dbReference type="ARBA" id="ARBA00022801"/>
    </source>
</evidence>
<dbReference type="SUPFAM" id="SSF53098">
    <property type="entry name" value="Ribonuclease H-like"/>
    <property type="match status" value="1"/>
</dbReference>
<dbReference type="Pfam" id="PF00570">
    <property type="entry name" value="HRDC"/>
    <property type="match status" value="1"/>
</dbReference>
<gene>
    <name evidence="6 8" type="primary">rnd</name>
    <name evidence="8" type="ORF">V0U35_11030</name>
</gene>
<dbReference type="Pfam" id="PF01612">
    <property type="entry name" value="DNA_pol_A_exo1"/>
    <property type="match status" value="1"/>
</dbReference>
<dbReference type="GO" id="GO:0033890">
    <property type="term" value="F:ribonuclease D activity"/>
    <property type="evidence" value="ECO:0007669"/>
    <property type="project" value="UniProtKB-EC"/>
</dbReference>
<name>A0ABU7M1S1_9PROT</name>
<dbReference type="InterPro" id="IPR044876">
    <property type="entry name" value="HRDC_dom_sf"/>
</dbReference>
<dbReference type="PANTHER" id="PTHR47649:SF1">
    <property type="entry name" value="RIBONUCLEASE D"/>
    <property type="match status" value="1"/>
</dbReference>
<keyword evidence="1 6" id="KW-0963">Cytoplasm</keyword>
<keyword evidence="5 6" id="KW-0269">Exonuclease</keyword>
<evidence type="ECO:0000313" key="8">
    <source>
        <dbReference type="EMBL" id="MEE2567210.1"/>
    </source>
</evidence>
<evidence type="ECO:0000256" key="1">
    <source>
        <dbReference type="ARBA" id="ARBA00022490"/>
    </source>
</evidence>
<dbReference type="HAMAP" id="MF_01899">
    <property type="entry name" value="RNase_D"/>
    <property type="match status" value="1"/>
</dbReference>
<comment type="catalytic activity">
    <reaction evidence="6">
        <text>Exonucleolytic cleavage that removes extra residues from the 3'-terminus of tRNA to produce 5'-mononucleotides.</text>
        <dbReference type="EC" id="3.1.13.5"/>
    </reaction>
</comment>
<comment type="caution">
    <text evidence="8">The sequence shown here is derived from an EMBL/GenBank/DDBJ whole genome shotgun (WGS) entry which is preliminary data.</text>
</comment>
<feature type="domain" description="HRDC" evidence="7">
    <location>
        <begin position="209"/>
        <end position="290"/>
    </location>
</feature>
<dbReference type="CDD" id="cd06142">
    <property type="entry name" value="RNaseD_exo"/>
    <property type="match status" value="1"/>
</dbReference>
<comment type="function">
    <text evidence="6">Exonuclease involved in the 3' processing of various precursor tRNAs. Initiates hydrolysis at the 3'-terminus of an RNA molecule and releases 5'-mononucleotides.</text>
</comment>
<dbReference type="InterPro" id="IPR010997">
    <property type="entry name" value="HRDC-like_sf"/>
</dbReference>
<keyword evidence="4 6" id="KW-0378">Hydrolase</keyword>
<evidence type="ECO:0000256" key="5">
    <source>
        <dbReference type="ARBA" id="ARBA00022839"/>
    </source>
</evidence>
<dbReference type="SMART" id="SM00474">
    <property type="entry name" value="35EXOc"/>
    <property type="match status" value="1"/>
</dbReference>
<dbReference type="Proteomes" id="UP001310692">
    <property type="component" value="Unassembled WGS sequence"/>
</dbReference>
<dbReference type="RefSeq" id="WP_330196770.1">
    <property type="nucleotide sequence ID" value="NZ_JAZDRO010000004.1"/>
</dbReference>
<protein>
    <recommendedName>
        <fullName evidence="6">Ribonuclease D</fullName>
        <shortName evidence="6">RNase D</shortName>
        <ecNumber evidence="6">3.1.13.5</ecNumber>
    </recommendedName>
</protein>
<dbReference type="InterPro" id="IPR002121">
    <property type="entry name" value="HRDC_dom"/>
</dbReference>
<organism evidence="8 9">
    <name type="scientific">Hyphobacterium marinum</name>
    <dbReference type="NCBI Taxonomy" id="3116574"/>
    <lineage>
        <taxon>Bacteria</taxon>
        <taxon>Pseudomonadati</taxon>
        <taxon>Pseudomonadota</taxon>
        <taxon>Alphaproteobacteria</taxon>
        <taxon>Maricaulales</taxon>
        <taxon>Maricaulaceae</taxon>
        <taxon>Hyphobacterium</taxon>
    </lineage>
</organism>
<evidence type="ECO:0000256" key="2">
    <source>
        <dbReference type="ARBA" id="ARBA00022694"/>
    </source>
</evidence>
<dbReference type="InterPro" id="IPR036397">
    <property type="entry name" value="RNaseH_sf"/>
</dbReference>
<dbReference type="PROSITE" id="PS50967">
    <property type="entry name" value="HRDC"/>
    <property type="match status" value="1"/>
</dbReference>
<evidence type="ECO:0000256" key="6">
    <source>
        <dbReference type="HAMAP-Rule" id="MF_01899"/>
    </source>
</evidence>
<dbReference type="Gene3D" id="1.10.150.80">
    <property type="entry name" value="HRDC domain"/>
    <property type="match status" value="1"/>
</dbReference>
<dbReference type="InterPro" id="IPR006292">
    <property type="entry name" value="RNase_D"/>
</dbReference>
<dbReference type="Gene3D" id="3.30.420.10">
    <property type="entry name" value="Ribonuclease H-like superfamily/Ribonuclease H"/>
    <property type="match status" value="1"/>
</dbReference>
<dbReference type="InterPro" id="IPR051086">
    <property type="entry name" value="RNase_D-like"/>
</dbReference>
<dbReference type="NCBIfam" id="TIGR01388">
    <property type="entry name" value="rnd"/>
    <property type="match status" value="1"/>
</dbReference>
<evidence type="ECO:0000259" key="7">
    <source>
        <dbReference type="PROSITE" id="PS50967"/>
    </source>
</evidence>
<dbReference type="InterPro" id="IPR012337">
    <property type="entry name" value="RNaseH-like_sf"/>
</dbReference>
<comment type="cofactor">
    <cofactor evidence="6">
        <name>a divalent metal cation</name>
        <dbReference type="ChEBI" id="CHEBI:60240"/>
    </cofactor>
</comment>
<dbReference type="SUPFAM" id="SSF47819">
    <property type="entry name" value="HRDC-like"/>
    <property type="match status" value="2"/>
</dbReference>
<evidence type="ECO:0000256" key="3">
    <source>
        <dbReference type="ARBA" id="ARBA00022722"/>
    </source>
</evidence>
<proteinExistence type="inferred from homology"/>
<keyword evidence="3 6" id="KW-0540">Nuclease</keyword>
<sequence length="384" mass="42888">MNIITQTKDLEAACKALRACDFVAVDTEFMRESTYWPILCLIQAAGGDTEVIIDPLADGIDLKPFHDLLLDESVVKVFHAARQDLEIFFHQMDGKVPHPIFDTQVAAMAAGLGDSISYDNLVRALLKRQIDKGSRFTDWSRRPLSDNQLGYAMGDVTHLRDLYPGLRARLEKAGRLSWVDEEMDVLTSPETYRMDPEESWKRLKLRKLTPKWLAALRAAAAWREREAQTRDIPRQRIIKDEGLYEIAHAAPQTTDALGNLRAVPRGFERSSAAARLIEALQAAMADPKAYAPKTEAPPPRPQNGDATTELLKVLLKMVAEDRGVAPRLIATVPDLEQIAVSDDADVPALKGWRRDVFGEDALKLKQGKLALSLENGRVVIEDFD</sequence>
<comment type="similarity">
    <text evidence="6">Belongs to the RNase D family.</text>
</comment>
<accession>A0ABU7M1S1</accession>
<dbReference type="InterPro" id="IPR002562">
    <property type="entry name" value="3'-5'_exonuclease_dom"/>
</dbReference>
<reference evidence="8 9" key="1">
    <citation type="submission" date="2024-01" db="EMBL/GenBank/DDBJ databases">
        <title>Hyphobacterium bacterium isolated from marine sediment.</title>
        <authorList>
            <person name="Zhao S."/>
        </authorList>
    </citation>
    <scope>NUCLEOTIDE SEQUENCE [LARGE SCALE GENOMIC DNA]</scope>
    <source>
        <strain evidence="8 9">Y60-23</strain>
    </source>
</reference>
<keyword evidence="2 6" id="KW-0819">tRNA processing</keyword>